<feature type="chain" id="PRO_5010584020" evidence="2">
    <location>
        <begin position="32"/>
        <end position="645"/>
    </location>
</feature>
<dbReference type="RefSeq" id="WP_144390196.1">
    <property type="nucleotide sequence ID" value="NZ_FUWS01000010.1"/>
</dbReference>
<evidence type="ECO:0000313" key="4">
    <source>
        <dbReference type="EMBL" id="SKA29197.1"/>
    </source>
</evidence>
<dbReference type="OrthoDB" id="4281716at2"/>
<protein>
    <submittedName>
        <fullName evidence="4">CubicO group peptidase, beta-lactamase class C family</fullName>
    </submittedName>
</protein>
<dbReference type="SUPFAM" id="SSF56601">
    <property type="entry name" value="beta-lactamase/transpeptidase-like"/>
    <property type="match status" value="1"/>
</dbReference>
<dbReference type="InterPro" id="IPR012338">
    <property type="entry name" value="Beta-lactam/transpept-like"/>
</dbReference>
<keyword evidence="5" id="KW-1185">Reference proteome</keyword>
<dbReference type="Gene3D" id="3.40.710.10">
    <property type="entry name" value="DD-peptidase/beta-lactamase superfamily"/>
    <property type="match status" value="1"/>
</dbReference>
<name>A0A1T4SLX4_9ACTN</name>
<gene>
    <name evidence="4" type="ORF">SAMN02745673_03674</name>
</gene>
<keyword evidence="1" id="KW-1133">Transmembrane helix</keyword>
<sequence length="645" mass="66421">MPRTRDVALGVLCVALVCGSVLGGAAGDANAATAQGGGHAHPPATTGPEDRAALEELIDDLARGHVGHTTPGAMIAVVDADGPLVLDARGQADPMRGVPLTVDSRTPVASVSKVVTALTALSLHHQGSLDLDAEIGSLAGVTLRDRRAPAARTPVTGRHLLTHHSGLEEPLLLHPDPPDDANQVARSLRSWLDEHPPTLRHPADVGLHYSPLQGYTLIGAAIEQATGRPFDQAAREHVLEPVGARDAGFGATEPADGDVVLTAPDDTGWTASPWPAVHEAPSASLTWSTRDAAALLHALLADNGRLSPEVVAEATTTAVRPAHGGDGHTQVFFETWREGVRVLEHAGGNGVAWLALLPEAGLGVFAAVTSDTADAMPFAPAVVDAVARWAVATGRVAAAPEPQAGRPTVVPPWAGDLAPAVPVGTFHERLFAGRGPELALRSLTGQVTVTRDGEDLLLGERRFAPAAPGRWCDPHGCIAGVRSADGAVFLLRGDRKMLEQTLAPAPWWARRGFTVTALAGVLVLSVAAVCAVVRARARGRRGTAARASRRLGLAWVLLAVGVAVAAPMMALSPLVTGGAWVPAGGAAVWVLRLATAAGLAVGVGWAVTVVVRWRGAGAPRRVAAVAAFLAGAIAQLTLLTWALPS</sequence>
<feature type="transmembrane region" description="Helical" evidence="1">
    <location>
        <begin position="512"/>
        <end position="533"/>
    </location>
</feature>
<keyword evidence="1" id="KW-0472">Membrane</keyword>
<keyword evidence="2" id="KW-0732">Signal</keyword>
<dbReference type="InterPro" id="IPR001466">
    <property type="entry name" value="Beta-lactam-related"/>
</dbReference>
<feature type="transmembrane region" description="Helical" evidence="1">
    <location>
        <begin position="587"/>
        <end position="610"/>
    </location>
</feature>
<proteinExistence type="predicted"/>
<keyword evidence="1" id="KW-0812">Transmembrane</keyword>
<accession>A0A1T4SLX4</accession>
<feature type="domain" description="Beta-lactamase-related" evidence="3">
    <location>
        <begin position="59"/>
        <end position="373"/>
    </location>
</feature>
<dbReference type="PANTHER" id="PTHR43283">
    <property type="entry name" value="BETA-LACTAMASE-RELATED"/>
    <property type="match status" value="1"/>
</dbReference>
<dbReference type="STRING" id="1122192.SAMN02745673_03674"/>
<evidence type="ECO:0000256" key="2">
    <source>
        <dbReference type="SAM" id="SignalP"/>
    </source>
</evidence>
<feature type="signal peptide" evidence="2">
    <location>
        <begin position="1"/>
        <end position="31"/>
    </location>
</feature>
<dbReference type="AlphaFoldDB" id="A0A1T4SLX4"/>
<dbReference type="EMBL" id="FUWS01000010">
    <property type="protein sequence ID" value="SKA29197.1"/>
    <property type="molecule type" value="Genomic_DNA"/>
</dbReference>
<feature type="transmembrane region" description="Helical" evidence="1">
    <location>
        <begin position="553"/>
        <end position="575"/>
    </location>
</feature>
<dbReference type="Pfam" id="PF00144">
    <property type="entry name" value="Beta-lactamase"/>
    <property type="match status" value="1"/>
</dbReference>
<evidence type="ECO:0000256" key="1">
    <source>
        <dbReference type="SAM" id="Phobius"/>
    </source>
</evidence>
<evidence type="ECO:0000313" key="5">
    <source>
        <dbReference type="Proteomes" id="UP000190637"/>
    </source>
</evidence>
<organism evidence="4 5">
    <name type="scientific">Marinactinospora thermotolerans DSM 45154</name>
    <dbReference type="NCBI Taxonomy" id="1122192"/>
    <lineage>
        <taxon>Bacteria</taxon>
        <taxon>Bacillati</taxon>
        <taxon>Actinomycetota</taxon>
        <taxon>Actinomycetes</taxon>
        <taxon>Streptosporangiales</taxon>
        <taxon>Nocardiopsidaceae</taxon>
        <taxon>Marinactinospora</taxon>
    </lineage>
</organism>
<feature type="transmembrane region" description="Helical" evidence="1">
    <location>
        <begin position="622"/>
        <end position="643"/>
    </location>
</feature>
<dbReference type="InterPro" id="IPR050789">
    <property type="entry name" value="Diverse_Enzym_Activities"/>
</dbReference>
<reference evidence="4 5" key="1">
    <citation type="submission" date="2017-02" db="EMBL/GenBank/DDBJ databases">
        <authorList>
            <person name="Peterson S.W."/>
        </authorList>
    </citation>
    <scope>NUCLEOTIDE SEQUENCE [LARGE SCALE GENOMIC DNA]</scope>
    <source>
        <strain evidence="4 5">DSM 45154</strain>
    </source>
</reference>
<dbReference type="Proteomes" id="UP000190637">
    <property type="component" value="Unassembled WGS sequence"/>
</dbReference>
<evidence type="ECO:0000259" key="3">
    <source>
        <dbReference type="Pfam" id="PF00144"/>
    </source>
</evidence>